<dbReference type="PANTHER" id="PTHR33096">
    <property type="entry name" value="CXC2 DOMAIN-CONTAINING PROTEIN"/>
    <property type="match status" value="1"/>
</dbReference>
<dbReference type="GeneID" id="89956924"/>
<protein>
    <submittedName>
        <fullName evidence="1">Uncharacterized protein</fullName>
    </submittedName>
</protein>
<comment type="caution">
    <text evidence="1">The sequence shown here is derived from an EMBL/GenBank/DDBJ whole genome shotgun (WGS) entry which is preliminary data.</text>
</comment>
<dbReference type="InterPro" id="IPR040521">
    <property type="entry name" value="KDZ"/>
</dbReference>
<evidence type="ECO:0000313" key="2">
    <source>
        <dbReference type="Proteomes" id="UP001304243"/>
    </source>
</evidence>
<proteinExistence type="predicted"/>
<accession>A0AAN7D6V9</accession>
<evidence type="ECO:0000313" key="1">
    <source>
        <dbReference type="EMBL" id="KAK4508965.1"/>
    </source>
</evidence>
<dbReference type="AlphaFoldDB" id="A0AAN7D6V9"/>
<organism evidence="1 2">
    <name type="scientific">Mucor velutinosus</name>
    <dbReference type="NCBI Taxonomy" id="708070"/>
    <lineage>
        <taxon>Eukaryota</taxon>
        <taxon>Fungi</taxon>
        <taxon>Fungi incertae sedis</taxon>
        <taxon>Mucoromycota</taxon>
        <taxon>Mucoromycotina</taxon>
        <taxon>Mucoromycetes</taxon>
        <taxon>Mucorales</taxon>
        <taxon>Mucorineae</taxon>
        <taxon>Mucoraceae</taxon>
        <taxon>Mucor</taxon>
    </lineage>
</organism>
<dbReference type="PANTHER" id="PTHR33096:SF1">
    <property type="entry name" value="CXC1-LIKE CYSTEINE CLUSTER ASSOCIATED WITH KDZ TRANSPOSASES DOMAIN-CONTAINING PROTEIN"/>
    <property type="match status" value="1"/>
</dbReference>
<gene>
    <name evidence="1" type="ORF">ATC70_013238</name>
</gene>
<dbReference type="EMBL" id="JASEJX010000042">
    <property type="protein sequence ID" value="KAK4508965.1"/>
    <property type="molecule type" value="Genomic_DNA"/>
</dbReference>
<sequence>MSTNTTTEPPASDECLLEDLDSDFQALSNNRRTASNRFDENGVFSINCALHGIVERLYDIFEGEGRKYAFTGVEHVLQNLEDDQQLLIMYDIACACRETFNNYFPELESRSDIWYAVSVFHAYAHSAAYQAKNNPRYVDHAQGLTDGEGAGMLSMI</sequence>
<keyword evidence="2" id="KW-1185">Reference proteome</keyword>
<dbReference type="RefSeq" id="XP_064675631.1">
    <property type="nucleotide sequence ID" value="XM_064832403.1"/>
</dbReference>
<reference evidence="1 2" key="1">
    <citation type="submission" date="2022-11" db="EMBL/GenBank/DDBJ databases">
        <title>Mucor velutinosus strain NIH1002 WGS.</title>
        <authorList>
            <person name="Subramanian P."/>
            <person name="Mullikin J.C."/>
            <person name="Segre J.A."/>
            <person name="Zelazny A.M."/>
        </authorList>
    </citation>
    <scope>NUCLEOTIDE SEQUENCE [LARGE SCALE GENOMIC DNA]</scope>
    <source>
        <strain evidence="1 2">NIH1002</strain>
    </source>
</reference>
<dbReference type="Pfam" id="PF18758">
    <property type="entry name" value="KDZ"/>
    <property type="match status" value="1"/>
</dbReference>
<name>A0AAN7D6V9_9FUNG</name>
<dbReference type="Proteomes" id="UP001304243">
    <property type="component" value="Unassembled WGS sequence"/>
</dbReference>